<keyword evidence="14 18" id="KW-0234">DNA repair</keyword>
<evidence type="ECO:0000256" key="10">
    <source>
        <dbReference type="ARBA" id="ARBA00022840"/>
    </source>
</evidence>
<keyword evidence="11 18" id="KW-0267">Excision nuclease</keyword>
<feature type="zinc finger region" description="C4-type" evidence="18">
    <location>
        <begin position="708"/>
        <end position="734"/>
    </location>
</feature>
<keyword evidence="10 18" id="KW-0067">ATP-binding</keyword>
<comment type="function">
    <text evidence="18">The UvrABC repair system catalyzes the recognition and processing of DNA lesions. UvrA is an ATPase and a DNA-binding protein. A damage recognition complex composed of 2 UvrA and 2 UvrB subunits scans DNA for abnormalities. When the presence of a lesion has been verified by UvrB, the UvrA molecules dissociate.</text>
</comment>
<dbReference type="PROSITE" id="PS00211">
    <property type="entry name" value="ABC_TRANSPORTER_1"/>
    <property type="match status" value="2"/>
</dbReference>
<dbReference type="GO" id="GO:0016887">
    <property type="term" value="F:ATP hydrolysis activity"/>
    <property type="evidence" value="ECO:0007669"/>
    <property type="project" value="InterPro"/>
</dbReference>
<dbReference type="EMBL" id="PEBW01000008">
    <property type="protein sequence ID" value="PTQ50960.1"/>
    <property type="molecule type" value="Genomic_DNA"/>
</dbReference>
<keyword evidence="8 18" id="KW-0863">Zinc-finger</keyword>
<feature type="domain" description="ABC transporter" evidence="20">
    <location>
        <begin position="574"/>
        <end position="905"/>
    </location>
</feature>
<evidence type="ECO:0000256" key="3">
    <source>
        <dbReference type="ARBA" id="ARBA00022723"/>
    </source>
</evidence>
<evidence type="ECO:0000256" key="2">
    <source>
        <dbReference type="ARBA" id="ARBA00022490"/>
    </source>
</evidence>
<evidence type="ECO:0000256" key="9">
    <source>
        <dbReference type="ARBA" id="ARBA00022833"/>
    </source>
</evidence>
<organism evidence="22 23">
    <name type="scientific">Brockia lithotrophica</name>
    <dbReference type="NCBI Taxonomy" id="933949"/>
    <lineage>
        <taxon>Bacteria</taxon>
        <taxon>Bacillati</taxon>
        <taxon>Bacillota</taxon>
        <taxon>Bacilli</taxon>
        <taxon>Bacillales</taxon>
        <taxon>Bacillales Family X. Incertae Sedis</taxon>
        <taxon>Brockia</taxon>
    </lineage>
</organism>
<dbReference type="Pfam" id="PF17760">
    <property type="entry name" value="UvrA_inter"/>
    <property type="match status" value="1"/>
</dbReference>
<feature type="binding site" evidence="18">
    <location>
        <begin position="609"/>
        <end position="616"/>
    </location>
    <ligand>
        <name>ATP</name>
        <dbReference type="ChEBI" id="CHEBI:30616"/>
    </ligand>
</feature>
<dbReference type="HAMAP" id="MF_00205">
    <property type="entry name" value="UvrA"/>
    <property type="match status" value="1"/>
</dbReference>
<evidence type="ECO:0000256" key="18">
    <source>
        <dbReference type="HAMAP-Rule" id="MF_00205"/>
    </source>
</evidence>
<dbReference type="SMART" id="SM00382">
    <property type="entry name" value="AAA"/>
    <property type="match status" value="1"/>
</dbReference>
<keyword evidence="2 18" id="KW-0963">Cytoplasm</keyword>
<evidence type="ECO:0000256" key="14">
    <source>
        <dbReference type="ARBA" id="ARBA00023204"/>
    </source>
</evidence>
<gene>
    <name evidence="18" type="primary">uvrA</name>
    <name evidence="22" type="ORF">BLITH_1198</name>
</gene>
<evidence type="ECO:0000256" key="8">
    <source>
        <dbReference type="ARBA" id="ARBA00022771"/>
    </source>
</evidence>
<dbReference type="PROSITE" id="PS50893">
    <property type="entry name" value="ABC_TRANSPORTER_2"/>
    <property type="match status" value="2"/>
</dbReference>
<evidence type="ECO:0000313" key="22">
    <source>
        <dbReference type="EMBL" id="PTQ50960.1"/>
    </source>
</evidence>
<dbReference type="NCBIfam" id="NF001503">
    <property type="entry name" value="PRK00349.1"/>
    <property type="match status" value="1"/>
</dbReference>
<dbReference type="PANTHER" id="PTHR43152:SF3">
    <property type="entry name" value="UVRABC SYSTEM PROTEIN A"/>
    <property type="match status" value="1"/>
</dbReference>
<keyword evidence="13 18" id="KW-0238">DNA-binding</keyword>
<evidence type="ECO:0000259" key="20">
    <source>
        <dbReference type="PROSITE" id="PS50893"/>
    </source>
</evidence>
<proteinExistence type="inferred from homology"/>
<dbReference type="InterPro" id="IPR041102">
    <property type="entry name" value="UvrA_inter"/>
</dbReference>
<dbReference type="GO" id="GO:0005524">
    <property type="term" value="F:ATP binding"/>
    <property type="evidence" value="ECO:0007669"/>
    <property type="project" value="UniProtKB-UniRule"/>
</dbReference>
<dbReference type="GO" id="GO:0020037">
    <property type="term" value="F:heme binding"/>
    <property type="evidence" value="ECO:0007669"/>
    <property type="project" value="InterPro"/>
</dbReference>
<dbReference type="InterPro" id="IPR041552">
    <property type="entry name" value="UvrA_DNA-bd"/>
</dbReference>
<dbReference type="NCBIfam" id="TIGR00630">
    <property type="entry name" value="uvra"/>
    <property type="match status" value="1"/>
</dbReference>
<dbReference type="GO" id="GO:0009055">
    <property type="term" value="F:electron transfer activity"/>
    <property type="evidence" value="ECO:0007669"/>
    <property type="project" value="InterPro"/>
</dbReference>
<sequence length="924" mass="101558">MFTGLSGSGKSSLAFDTLYAEGQRRYVESLSAYARQFLGLMDKPDVDAIDGLSPAIAIDQKGHSHNPRSTVGTVTEIYDYLRLLFARAGTPTCPAHGIPIAAQTVEQMIERILALPEGTRFLLLTPVVRDRKGEHARVFEELRRQGFVRVKVDGELRELGEDISLDKNRRHTIEVVVDRLVRREGIERRLADSLETALALGDGLATVEVVGGESFTLSAKYACPICGFTIGELSPRLFSFNSPHGACPVCHGLGATLRVDPDLVVPDPGKSLAEGAIAPVVESRGTYYEQLLEAVAGHYGINPRIPFRELPEEARSVLLYGGDDVVRFRYQNEFGSARDVAVRFEGFVPLLERRYRETDSEAVREWIEGYMTEEVCSACGGTRLRPEALAVKVAGKSIAEVSALTVREALEFFRTLEFPPREAQIARPILKEILARLSFLQEVGLDYLTLDRPTRTLSGGEAQRIRLATQIGSGLTGVLYVLDEPSIGLHPRDTARLIRALQKLRDLGNTVVVVEHDEETIRAADYVVDIGPGAGEHGGRVVAAGSPEEIARHPESLTGQYLSGRRSIPVPATRRKPDGRWLVVHGAREHNLKNIDVAFPVGVFTVVTGVSGSGKSTLVNEILYRVLAQKLHGARVRPGAHVGISGLEYVDKVVQIDQSPIGRTPRSNPATYTGVFDHIRELFAQTPEARMRGYTKARFSFNLRGGRCEACKGDGVVRIEMHFLPDVYVTCDVCKGKRYNKETLEVRYRGKTIADVLEMTVDEAYEFFAAIPAVERHLKILQDVGLGYIRLGQPAPTLSGGEAQRVKLAAELQRRSNGRTVYILDEPTTGLHFEDVRRLLEVLQRLVDQGNTVIVIEHNPDVMKSADYIIDLGPEGGAGGGEVVAAGTPEEVAAVDRSYTGRFLREILSRQRVPLSVPDRGTEG</sequence>
<dbReference type="AlphaFoldDB" id="A0A2T5G449"/>
<dbReference type="FunFam" id="1.20.1580.10:FF:000002">
    <property type="entry name" value="UvrABC system protein A"/>
    <property type="match status" value="1"/>
</dbReference>
<evidence type="ECO:0000256" key="17">
    <source>
        <dbReference type="ARBA" id="ARBA00042156"/>
    </source>
</evidence>
<dbReference type="Gene3D" id="3.30.1490.20">
    <property type="entry name" value="ATP-grasp fold, A domain"/>
    <property type="match status" value="1"/>
</dbReference>
<feature type="domain" description="Cytochrome c" evidence="21">
    <location>
        <begin position="229"/>
        <end position="371"/>
    </location>
</feature>
<keyword evidence="6 18" id="KW-0227">DNA damage</keyword>
<evidence type="ECO:0000259" key="21">
    <source>
        <dbReference type="PROSITE" id="PS51007"/>
    </source>
</evidence>
<keyword evidence="12 19" id="KW-0408">Iron</keyword>
<evidence type="ECO:0000256" key="16">
    <source>
        <dbReference type="ARBA" id="ARBA00039316"/>
    </source>
</evidence>
<evidence type="ECO:0000313" key="23">
    <source>
        <dbReference type="Proteomes" id="UP000244016"/>
    </source>
</evidence>
<evidence type="ECO:0000256" key="12">
    <source>
        <dbReference type="ARBA" id="ARBA00023004"/>
    </source>
</evidence>
<dbReference type="GO" id="GO:0005737">
    <property type="term" value="C:cytoplasm"/>
    <property type="evidence" value="ECO:0007669"/>
    <property type="project" value="UniProtKB-SubCell"/>
</dbReference>
<evidence type="ECO:0000256" key="13">
    <source>
        <dbReference type="ARBA" id="ARBA00023125"/>
    </source>
</evidence>
<dbReference type="InterPro" id="IPR013815">
    <property type="entry name" value="ATP_grasp_subdomain_1"/>
</dbReference>
<dbReference type="SUPFAM" id="SSF52540">
    <property type="entry name" value="P-loop containing nucleoside triphosphate hydrolases"/>
    <property type="match status" value="2"/>
</dbReference>
<evidence type="ECO:0000256" key="7">
    <source>
        <dbReference type="ARBA" id="ARBA00022769"/>
    </source>
</evidence>
<evidence type="ECO:0000256" key="19">
    <source>
        <dbReference type="PROSITE-ProRule" id="PRU00433"/>
    </source>
</evidence>
<keyword evidence="4 18" id="KW-0677">Repeat</keyword>
<dbReference type="InterPro" id="IPR009056">
    <property type="entry name" value="Cyt_c-like_dom"/>
</dbReference>
<dbReference type="GO" id="GO:0009380">
    <property type="term" value="C:excinuclease repair complex"/>
    <property type="evidence" value="ECO:0007669"/>
    <property type="project" value="InterPro"/>
</dbReference>
<dbReference type="PANTHER" id="PTHR43152">
    <property type="entry name" value="UVRABC SYSTEM PROTEIN A"/>
    <property type="match status" value="1"/>
</dbReference>
<evidence type="ECO:0000256" key="5">
    <source>
        <dbReference type="ARBA" id="ARBA00022741"/>
    </source>
</evidence>
<evidence type="ECO:0000256" key="4">
    <source>
        <dbReference type="ARBA" id="ARBA00022737"/>
    </source>
</evidence>
<evidence type="ECO:0000256" key="6">
    <source>
        <dbReference type="ARBA" id="ARBA00022763"/>
    </source>
</evidence>
<feature type="domain" description="ABC transporter" evidence="20">
    <location>
        <begin position="286"/>
        <end position="563"/>
    </location>
</feature>
<keyword evidence="9 18" id="KW-0862">Zinc</keyword>
<dbReference type="GO" id="GO:0008270">
    <property type="term" value="F:zinc ion binding"/>
    <property type="evidence" value="ECO:0007669"/>
    <property type="project" value="UniProtKB-UniRule"/>
</dbReference>
<dbReference type="GO" id="GO:0009381">
    <property type="term" value="F:excinuclease ABC activity"/>
    <property type="evidence" value="ECO:0007669"/>
    <property type="project" value="UniProtKB-UniRule"/>
</dbReference>
<reference evidence="22 23" key="1">
    <citation type="submission" date="2017-08" db="EMBL/GenBank/DDBJ databases">
        <title>Burning lignite coal seam in the remote Altai Mountains harbors a hydrogen-driven thermophilic microbial community.</title>
        <authorList>
            <person name="Kadnikov V.V."/>
            <person name="Mardanov A.V."/>
            <person name="Ivasenko D."/>
            <person name="Beletsky A.V."/>
            <person name="Karnachuk O.V."/>
            <person name="Ravin N.V."/>
        </authorList>
    </citation>
    <scope>NUCLEOTIDE SEQUENCE [LARGE SCALE GENOMIC DNA]</scope>
    <source>
        <strain evidence="22">AL31</strain>
    </source>
</reference>
<dbReference type="GO" id="GO:0003677">
    <property type="term" value="F:DNA binding"/>
    <property type="evidence" value="ECO:0007669"/>
    <property type="project" value="UniProtKB-UniRule"/>
</dbReference>
<feature type="binding site" evidence="18">
    <location>
        <begin position="4"/>
        <end position="11"/>
    </location>
    <ligand>
        <name>ATP</name>
        <dbReference type="ChEBI" id="CHEBI:30616"/>
    </ligand>
</feature>
<comment type="subunit">
    <text evidence="18">Forms a heterotetramer with UvrB during the search for lesions.</text>
</comment>
<dbReference type="Proteomes" id="UP000244016">
    <property type="component" value="Unassembled WGS sequence"/>
</dbReference>
<evidence type="ECO:0000256" key="1">
    <source>
        <dbReference type="ARBA" id="ARBA00004496"/>
    </source>
</evidence>
<dbReference type="GO" id="GO:0009432">
    <property type="term" value="P:SOS response"/>
    <property type="evidence" value="ECO:0007669"/>
    <property type="project" value="UniProtKB-UniRule"/>
</dbReference>
<keyword evidence="7 18" id="KW-0228">DNA excision</keyword>
<dbReference type="Gene3D" id="1.20.1580.10">
    <property type="entry name" value="ABC transporter ATPase like domain"/>
    <property type="match status" value="2"/>
</dbReference>
<dbReference type="InterPro" id="IPR004602">
    <property type="entry name" value="UvrA"/>
</dbReference>
<evidence type="ECO:0000256" key="15">
    <source>
        <dbReference type="ARBA" id="ARBA00038000"/>
    </source>
</evidence>
<dbReference type="InterPro" id="IPR027417">
    <property type="entry name" value="P-loop_NTPase"/>
</dbReference>
<comment type="caution">
    <text evidence="22">The sequence shown here is derived from an EMBL/GenBank/DDBJ whole genome shotgun (WGS) entry which is preliminary data.</text>
</comment>
<keyword evidence="18" id="KW-0742">SOS response</keyword>
<dbReference type="InterPro" id="IPR003593">
    <property type="entry name" value="AAA+_ATPase"/>
</dbReference>
<dbReference type="Gene3D" id="1.10.8.280">
    <property type="entry name" value="ABC transporter ATPase domain-like"/>
    <property type="match status" value="1"/>
</dbReference>
<protein>
    <recommendedName>
        <fullName evidence="16 18">UvrABC system protein A</fullName>
        <shortName evidence="18">UvrA protein</shortName>
    </recommendedName>
    <alternativeName>
        <fullName evidence="17 18">Excinuclease ABC subunit A</fullName>
    </alternativeName>
</protein>
<keyword evidence="3 18" id="KW-0479">Metal-binding</keyword>
<dbReference type="GO" id="GO:0006289">
    <property type="term" value="P:nucleotide-excision repair"/>
    <property type="evidence" value="ECO:0007669"/>
    <property type="project" value="UniProtKB-UniRule"/>
</dbReference>
<dbReference type="PROSITE" id="PS51007">
    <property type="entry name" value="CYTC"/>
    <property type="match status" value="1"/>
</dbReference>
<dbReference type="InterPro" id="IPR003439">
    <property type="entry name" value="ABC_transporter-like_ATP-bd"/>
</dbReference>
<dbReference type="Pfam" id="PF17755">
    <property type="entry name" value="UvrA_DNA-bind"/>
    <property type="match status" value="1"/>
</dbReference>
<dbReference type="CDD" id="cd03271">
    <property type="entry name" value="ABC_UvrA_II"/>
    <property type="match status" value="1"/>
</dbReference>
<comment type="similarity">
    <text evidence="15 18">Belongs to the ABC transporter superfamily. UvrA family.</text>
</comment>
<dbReference type="InterPro" id="IPR017871">
    <property type="entry name" value="ABC_transporter-like_CS"/>
</dbReference>
<evidence type="ECO:0000256" key="11">
    <source>
        <dbReference type="ARBA" id="ARBA00022881"/>
    </source>
</evidence>
<dbReference type="Gene3D" id="3.40.50.300">
    <property type="entry name" value="P-loop containing nucleotide triphosphate hydrolases"/>
    <property type="match status" value="2"/>
</dbReference>
<feature type="zinc finger region" description="C4-type" evidence="18">
    <location>
        <begin position="223"/>
        <end position="250"/>
    </location>
</feature>
<keyword evidence="5 18" id="KW-0547">Nucleotide-binding</keyword>
<comment type="subcellular location">
    <subcellularLocation>
        <location evidence="1 18">Cytoplasm</location>
    </subcellularLocation>
</comment>
<accession>A0A2T5G449</accession>
<name>A0A2T5G449_9BACL</name>
<keyword evidence="19" id="KW-0349">Heme</keyword>